<dbReference type="SUPFAM" id="SSF52540">
    <property type="entry name" value="P-loop containing nucleoside triphosphate hydrolases"/>
    <property type="match status" value="1"/>
</dbReference>
<dbReference type="AlphaFoldDB" id="A0A841FHF5"/>
<evidence type="ECO:0000313" key="5">
    <source>
        <dbReference type="EMBL" id="MBB6033002.1"/>
    </source>
</evidence>
<keyword evidence="6" id="KW-1185">Reference proteome</keyword>
<dbReference type="PANTHER" id="PTHR22683">
    <property type="entry name" value="SPORULATION PROTEIN RELATED"/>
    <property type="match status" value="1"/>
</dbReference>
<reference evidence="5 6" key="1">
    <citation type="submission" date="2020-08" db="EMBL/GenBank/DDBJ databases">
        <title>Genomic Encyclopedia of Type Strains, Phase IV (KMG-IV): sequencing the most valuable type-strain genomes for metagenomic binning, comparative biology and taxonomic classification.</title>
        <authorList>
            <person name="Goeker M."/>
        </authorList>
    </citation>
    <scope>NUCLEOTIDE SEQUENCE [LARGE SCALE GENOMIC DNA]</scope>
    <source>
        <strain evidence="5 6">YIM 65646</strain>
    </source>
</reference>
<dbReference type="Proteomes" id="UP000548476">
    <property type="component" value="Unassembled WGS sequence"/>
</dbReference>
<dbReference type="InterPro" id="IPR050206">
    <property type="entry name" value="FtsK/SpoIIIE/SftA"/>
</dbReference>
<dbReference type="InterPro" id="IPR002543">
    <property type="entry name" value="FtsK_dom"/>
</dbReference>
<gene>
    <name evidence="5" type="ORF">HNR73_000849</name>
</gene>
<feature type="domain" description="FtsK" evidence="4">
    <location>
        <begin position="335"/>
        <end position="539"/>
    </location>
</feature>
<keyword evidence="2 3" id="KW-0067">ATP-binding</keyword>
<evidence type="ECO:0000256" key="2">
    <source>
        <dbReference type="ARBA" id="ARBA00022840"/>
    </source>
</evidence>
<comment type="caution">
    <text evidence="5">The sequence shown here is derived from an EMBL/GenBank/DDBJ whole genome shotgun (WGS) entry which is preliminary data.</text>
</comment>
<evidence type="ECO:0000256" key="1">
    <source>
        <dbReference type="ARBA" id="ARBA00022741"/>
    </source>
</evidence>
<dbReference type="CDD" id="cd01127">
    <property type="entry name" value="TrwB_TraG_TraD_VirD4"/>
    <property type="match status" value="1"/>
</dbReference>
<sequence length="852" mass="91613">MSWRAELDRAARSFRAAAAHLDRAEALAAEAAKALPTADSSAARQRELALELTRAAEYTAPGWLTQDLDALDVTTPPRSEPRHGVQYVRIGTARPLPDASFPAIVPLLGHGHLVLDGDATDPRVAALLQSLLLRVLAATPRTQVSLVDGVTLGQAFTACAPLVQGGIAGRTATDHIGLDLLLDEAEGHVREAQQNLHDQAGLDELPHRLIVIAGLPPQIGGGMRTRIAALAHAGPRYRLHLILAGWRDPSEQNRAPAIDHATYIRVGERHPVADIAAPVSFDPAPPPALARAVYTGLAETMRRETTLDVAALIPRQRWWASSVDGLSTVVGRDQRGEVSLSFDDATPHWLVGGRTGGGKTVFLLDVLYGLAARYGPRELALYLLDFKEGVSFTEFTPSEHDPTWIPQVRAVGVESDREYGVAVLAELRREMSRRATAMKRAGVTRLSELRRRLPDQDTPRILAVIDEFHVLFTGNDRLARRAVAHLEELARKGRSYGVHLILASQTISGVEALYDKTDSIFGQFPLRVALPGAKGILDVLNNAAETITLGSAVVNHSGGVNGADRLIRFPDATAGAEVFTELRQNLWEQREPASKAPRVFAGYAEQHLDDDPVFATLNTDGRRPATLIGRAVDVDQSTVSFGLDAIPGRHLAVLGTSAVGADVLQSAVRSLVRQHKPGHAAFVIAPLVGAADAQVDETVAELAAAGHDHTVLRPADLAAALPALLADADPEHPRYLVLFGADSAAPLLGPTGLSDLRILFKQGPVRGVHVLGWWRGLRRFTDDLGGTHNREDVACLVVLNVPGSEIGGFLGDHTIEWHARTNRALAVDRHEGTVRLCVPFVAPGRLDEEGPL</sequence>
<dbReference type="PANTHER" id="PTHR22683:SF41">
    <property type="entry name" value="DNA TRANSLOCASE FTSK"/>
    <property type="match status" value="1"/>
</dbReference>
<dbReference type="GO" id="GO:0005524">
    <property type="term" value="F:ATP binding"/>
    <property type="evidence" value="ECO:0007669"/>
    <property type="project" value="UniProtKB-UniRule"/>
</dbReference>
<dbReference type="EMBL" id="JACHGT010000002">
    <property type="protein sequence ID" value="MBB6033002.1"/>
    <property type="molecule type" value="Genomic_DNA"/>
</dbReference>
<organism evidence="5 6">
    <name type="scientific">Phytomonospora endophytica</name>
    <dbReference type="NCBI Taxonomy" id="714109"/>
    <lineage>
        <taxon>Bacteria</taxon>
        <taxon>Bacillati</taxon>
        <taxon>Actinomycetota</taxon>
        <taxon>Actinomycetes</taxon>
        <taxon>Micromonosporales</taxon>
        <taxon>Micromonosporaceae</taxon>
        <taxon>Phytomonospora</taxon>
    </lineage>
</organism>
<dbReference type="PROSITE" id="PS50901">
    <property type="entry name" value="FTSK"/>
    <property type="match status" value="1"/>
</dbReference>
<accession>A0A841FHF5</accession>
<dbReference type="Gene3D" id="3.40.50.300">
    <property type="entry name" value="P-loop containing nucleotide triphosphate hydrolases"/>
    <property type="match status" value="1"/>
</dbReference>
<keyword evidence="1 3" id="KW-0547">Nucleotide-binding</keyword>
<evidence type="ECO:0000313" key="6">
    <source>
        <dbReference type="Proteomes" id="UP000548476"/>
    </source>
</evidence>
<dbReference type="GO" id="GO:0003677">
    <property type="term" value="F:DNA binding"/>
    <property type="evidence" value="ECO:0007669"/>
    <property type="project" value="InterPro"/>
</dbReference>
<name>A0A841FHF5_9ACTN</name>
<dbReference type="InterPro" id="IPR027417">
    <property type="entry name" value="P-loop_NTPase"/>
</dbReference>
<proteinExistence type="predicted"/>
<feature type="binding site" evidence="3">
    <location>
        <begin position="353"/>
        <end position="360"/>
    </location>
    <ligand>
        <name>ATP</name>
        <dbReference type="ChEBI" id="CHEBI:30616"/>
    </ligand>
</feature>
<protein>
    <recommendedName>
        <fullName evidence="4">FtsK domain-containing protein</fullName>
    </recommendedName>
</protein>
<dbReference type="RefSeq" id="WP_184785922.1">
    <property type="nucleotide sequence ID" value="NZ_BONT01000020.1"/>
</dbReference>
<evidence type="ECO:0000259" key="4">
    <source>
        <dbReference type="PROSITE" id="PS50901"/>
    </source>
</evidence>
<dbReference type="Pfam" id="PF01580">
    <property type="entry name" value="FtsK_SpoIIIE"/>
    <property type="match status" value="1"/>
</dbReference>
<evidence type="ECO:0000256" key="3">
    <source>
        <dbReference type="PROSITE-ProRule" id="PRU00289"/>
    </source>
</evidence>